<accession>A0A3M7SP08</accession>
<protein>
    <submittedName>
        <fullName evidence="1">Uncharacterized protein</fullName>
    </submittedName>
</protein>
<evidence type="ECO:0000313" key="1">
    <source>
        <dbReference type="EMBL" id="RNA37469.1"/>
    </source>
</evidence>
<reference evidence="1 2" key="1">
    <citation type="journal article" date="2018" name="Sci. Rep.">
        <title>Genomic signatures of local adaptation to the degree of environmental predictability in rotifers.</title>
        <authorList>
            <person name="Franch-Gras L."/>
            <person name="Hahn C."/>
            <person name="Garcia-Roger E.M."/>
            <person name="Carmona M.J."/>
            <person name="Serra M."/>
            <person name="Gomez A."/>
        </authorList>
    </citation>
    <scope>NUCLEOTIDE SEQUENCE [LARGE SCALE GENOMIC DNA]</scope>
    <source>
        <strain evidence="1">HYR1</strain>
    </source>
</reference>
<dbReference type="Proteomes" id="UP000276133">
    <property type="component" value="Unassembled WGS sequence"/>
</dbReference>
<dbReference type="AlphaFoldDB" id="A0A3M7SP08"/>
<sequence length="64" mass="7415">MLPVAWTYPLFADIREFRCRFGITIMQRGTKIIIIFLPIAVNHQLAKHQVSPRIEQAIPVPMNL</sequence>
<gene>
    <name evidence="1" type="ORF">BpHYR1_032268</name>
</gene>
<organism evidence="1 2">
    <name type="scientific">Brachionus plicatilis</name>
    <name type="common">Marine rotifer</name>
    <name type="synonym">Brachionus muelleri</name>
    <dbReference type="NCBI Taxonomy" id="10195"/>
    <lineage>
        <taxon>Eukaryota</taxon>
        <taxon>Metazoa</taxon>
        <taxon>Spiralia</taxon>
        <taxon>Gnathifera</taxon>
        <taxon>Rotifera</taxon>
        <taxon>Eurotatoria</taxon>
        <taxon>Monogononta</taxon>
        <taxon>Pseudotrocha</taxon>
        <taxon>Ploima</taxon>
        <taxon>Brachionidae</taxon>
        <taxon>Brachionus</taxon>
    </lineage>
</organism>
<evidence type="ECO:0000313" key="2">
    <source>
        <dbReference type="Proteomes" id="UP000276133"/>
    </source>
</evidence>
<keyword evidence="2" id="KW-1185">Reference proteome</keyword>
<name>A0A3M7SP08_BRAPC</name>
<proteinExistence type="predicted"/>
<comment type="caution">
    <text evidence="1">The sequence shown here is derived from an EMBL/GenBank/DDBJ whole genome shotgun (WGS) entry which is preliminary data.</text>
</comment>
<dbReference type="EMBL" id="REGN01001039">
    <property type="protein sequence ID" value="RNA37469.1"/>
    <property type="molecule type" value="Genomic_DNA"/>
</dbReference>